<evidence type="ECO:0000313" key="5">
    <source>
        <dbReference type="Proteomes" id="UP000292373"/>
    </source>
</evidence>
<dbReference type="GO" id="GO:0006508">
    <property type="term" value="P:proteolysis"/>
    <property type="evidence" value="ECO:0007669"/>
    <property type="project" value="InterPro"/>
</dbReference>
<dbReference type="Pfam" id="PF07676">
    <property type="entry name" value="PD40"/>
    <property type="match status" value="2"/>
</dbReference>
<dbReference type="Gene3D" id="3.40.50.1820">
    <property type="entry name" value="alpha/beta hydrolase"/>
    <property type="match status" value="1"/>
</dbReference>
<dbReference type="AlphaFoldDB" id="A0A4Q9KCH8"/>
<dbReference type="EMBL" id="SDMQ01000009">
    <property type="protein sequence ID" value="TBT83925.1"/>
    <property type="molecule type" value="Genomic_DNA"/>
</dbReference>
<dbReference type="RefSeq" id="WP_131168342.1">
    <property type="nucleotide sequence ID" value="NZ_SDMQ01000009.1"/>
</dbReference>
<evidence type="ECO:0000256" key="2">
    <source>
        <dbReference type="ARBA" id="ARBA00022825"/>
    </source>
</evidence>
<dbReference type="SUPFAM" id="SSF53474">
    <property type="entry name" value="alpha/beta-Hydrolases"/>
    <property type="match status" value="1"/>
</dbReference>
<accession>A0A4Q9KCH8</accession>
<dbReference type="InterPro" id="IPR001375">
    <property type="entry name" value="Peptidase_S9_cat"/>
</dbReference>
<sequence>MRPEHLPLLTTVGAPTVAPDGSFALVATSRPSFEADSYVGQLWRVPLDGGRPVRQTRGFADSSPRISPDGRLVAFLRREPGGRAQLHVAPASGGEAAQVTDQKTGVGAFCWSPDSTRLAFTSRVPADGRYGTLEGVDAAQEDPRHFTGYKIQSNGLGWSTDRPAQLFVVDAPDPHAEPSVKPIGRAGRDADPDAPAWNVPAARQLTDGPHDVGEPVFTPHGDAVLVTAPSGEDADEHLRTAIHRVCLESGQVTPVAADPRLSFSTACPVGDGWLFLLGSDLGEDGRSFVATNAALFVVGRDGGAPVRLTDNETIELTHRLVPSGTDAVLAVRNHRGSAEVLRVVADGTVDTLHSGQPTADAVAALPDGGVVATVVTVDSPGELAVLRDGTMTALTDFGAKLREATTVRTPTELTATSPDGTPVHGWVVLPDGEGPHPVLLNIHGGPYAHYTGDFFDEFQVYAEAGYAVVYCNPRGSGSYGQAHGAAIRHDFGNLDMADVLAFLDHATTTVAGLDADRVGIMGGSYGGYLTAWTIAHDHRFAGAIVERGFLDPASFLGASDIGWFFMPAYNGTDRAEQDRQSPTLLADQVTTPTFVVHSELDLRCPLGQALRYYTALKAAGVDTELLVFPGENHELSRSGTPWHRRQRFEAILDWWGRHLPVRDDERSG</sequence>
<evidence type="ECO:0000256" key="1">
    <source>
        <dbReference type="ARBA" id="ARBA00022801"/>
    </source>
</evidence>
<proteinExistence type="predicted"/>
<evidence type="ECO:0000313" key="4">
    <source>
        <dbReference type="EMBL" id="TBT83925.1"/>
    </source>
</evidence>
<dbReference type="Proteomes" id="UP000292373">
    <property type="component" value="Unassembled WGS sequence"/>
</dbReference>
<protein>
    <submittedName>
        <fullName evidence="4">S9 family peptidase</fullName>
    </submittedName>
</protein>
<dbReference type="Pfam" id="PF00326">
    <property type="entry name" value="Peptidase_S9"/>
    <property type="match status" value="1"/>
</dbReference>
<reference evidence="4 5" key="1">
    <citation type="submission" date="2019-01" db="EMBL/GenBank/DDBJ databases">
        <title>Lactibacter flavus gen. nov., sp. nov., a novel bacterium of the family Propionibacteriaceae isolated from raw milk and dairy products.</title>
        <authorList>
            <person name="Huptas C."/>
            <person name="Wenning M."/>
            <person name="Breitenwieser F."/>
            <person name="Doll E."/>
            <person name="Von Neubeck M."/>
            <person name="Busse H.-J."/>
            <person name="Scherer S."/>
        </authorList>
    </citation>
    <scope>NUCLEOTIDE SEQUENCE [LARGE SCALE GENOMIC DNA]</scope>
    <source>
        <strain evidence="4 5">KCTC 33808</strain>
    </source>
</reference>
<dbReference type="InterPro" id="IPR011659">
    <property type="entry name" value="WD40"/>
</dbReference>
<keyword evidence="2" id="KW-0645">Protease</keyword>
<dbReference type="PANTHER" id="PTHR42776">
    <property type="entry name" value="SERINE PEPTIDASE S9 FAMILY MEMBER"/>
    <property type="match status" value="1"/>
</dbReference>
<name>A0A4Q9KCH8_9ACTN</name>
<dbReference type="InterPro" id="IPR011042">
    <property type="entry name" value="6-blade_b-propeller_TolB-like"/>
</dbReference>
<gene>
    <name evidence="4" type="ORF">ET989_09595</name>
</gene>
<evidence type="ECO:0000259" key="3">
    <source>
        <dbReference type="Pfam" id="PF00326"/>
    </source>
</evidence>
<dbReference type="OrthoDB" id="3325701at2"/>
<keyword evidence="1" id="KW-0378">Hydrolase</keyword>
<keyword evidence="5" id="KW-1185">Reference proteome</keyword>
<dbReference type="SUPFAM" id="SSF82171">
    <property type="entry name" value="DPP6 N-terminal domain-like"/>
    <property type="match status" value="1"/>
</dbReference>
<comment type="caution">
    <text evidence="4">The sequence shown here is derived from an EMBL/GenBank/DDBJ whole genome shotgun (WGS) entry which is preliminary data.</text>
</comment>
<organism evidence="4 5">
    <name type="scientific">Propioniciclava sinopodophylli</name>
    <dbReference type="NCBI Taxonomy" id="1837344"/>
    <lineage>
        <taxon>Bacteria</taxon>
        <taxon>Bacillati</taxon>
        <taxon>Actinomycetota</taxon>
        <taxon>Actinomycetes</taxon>
        <taxon>Propionibacteriales</taxon>
        <taxon>Propionibacteriaceae</taxon>
        <taxon>Propioniciclava</taxon>
    </lineage>
</organism>
<keyword evidence="2" id="KW-0720">Serine protease</keyword>
<dbReference type="GO" id="GO:0004252">
    <property type="term" value="F:serine-type endopeptidase activity"/>
    <property type="evidence" value="ECO:0007669"/>
    <property type="project" value="TreeGrafter"/>
</dbReference>
<feature type="domain" description="Peptidase S9 prolyl oligopeptidase catalytic" evidence="3">
    <location>
        <begin position="454"/>
        <end position="659"/>
    </location>
</feature>
<dbReference type="PANTHER" id="PTHR42776:SF4">
    <property type="entry name" value="ACYLAMINO-ACID-RELEASING ENZYME"/>
    <property type="match status" value="1"/>
</dbReference>
<dbReference type="Gene3D" id="2.120.10.30">
    <property type="entry name" value="TolB, C-terminal domain"/>
    <property type="match status" value="2"/>
</dbReference>
<dbReference type="InterPro" id="IPR029058">
    <property type="entry name" value="AB_hydrolase_fold"/>
</dbReference>